<dbReference type="Pfam" id="PF00153">
    <property type="entry name" value="Mito_carr"/>
    <property type="match status" value="1"/>
</dbReference>
<accession>A0A9P9FSN7</accession>
<evidence type="ECO:0000256" key="9">
    <source>
        <dbReference type="ARBA" id="ARBA00023136"/>
    </source>
</evidence>
<protein>
    <recommendedName>
        <fullName evidence="14">Tricarboxylate transport protein</fullName>
    </recommendedName>
</protein>
<evidence type="ECO:0000313" key="12">
    <source>
        <dbReference type="EMBL" id="KAH7175306.1"/>
    </source>
</evidence>
<feature type="non-terminal residue" evidence="12">
    <location>
        <position position="90"/>
    </location>
</feature>
<dbReference type="SUPFAM" id="SSF103506">
    <property type="entry name" value="Mitochondrial carrier"/>
    <property type="match status" value="1"/>
</dbReference>
<sequence>WYTGCSTLIVRDTFKAATRMFSCFKQIIAHEHGNLSRTRTAFAGLAAGVVESTLAATPFESIKTQLIDDKRTPKPRVRGFLDSTAVIARE</sequence>
<evidence type="ECO:0000256" key="5">
    <source>
        <dbReference type="ARBA" id="ARBA00022737"/>
    </source>
</evidence>
<dbReference type="GO" id="GO:0071913">
    <property type="term" value="F:citrate secondary active transmembrane transporter activity"/>
    <property type="evidence" value="ECO:0007669"/>
    <property type="project" value="TreeGrafter"/>
</dbReference>
<feature type="repeat" description="Solcar" evidence="10">
    <location>
        <begin position="35"/>
        <end position="90"/>
    </location>
</feature>
<evidence type="ECO:0000256" key="10">
    <source>
        <dbReference type="PROSITE-ProRule" id="PRU00282"/>
    </source>
</evidence>
<dbReference type="InterPro" id="IPR018108">
    <property type="entry name" value="MCP_transmembrane"/>
</dbReference>
<evidence type="ECO:0000256" key="3">
    <source>
        <dbReference type="ARBA" id="ARBA00022448"/>
    </source>
</evidence>
<keyword evidence="5" id="KW-0677">Repeat</keyword>
<dbReference type="PROSITE" id="PS50920">
    <property type="entry name" value="SOLCAR"/>
    <property type="match status" value="1"/>
</dbReference>
<feature type="non-terminal residue" evidence="12">
    <location>
        <position position="1"/>
    </location>
</feature>
<name>A0A9P9FSN7_9HYPO</name>
<dbReference type="EMBL" id="JAGMUV010000001">
    <property type="protein sequence ID" value="KAH7175306.1"/>
    <property type="molecule type" value="Genomic_DNA"/>
</dbReference>
<keyword evidence="4 10" id="KW-0812">Transmembrane</keyword>
<reference evidence="12" key="1">
    <citation type="journal article" date="2021" name="Nat. Commun.">
        <title>Genetic determinants of endophytism in the Arabidopsis root mycobiome.</title>
        <authorList>
            <person name="Mesny F."/>
            <person name="Miyauchi S."/>
            <person name="Thiergart T."/>
            <person name="Pickel B."/>
            <person name="Atanasova L."/>
            <person name="Karlsson M."/>
            <person name="Huettel B."/>
            <person name="Barry K.W."/>
            <person name="Haridas S."/>
            <person name="Chen C."/>
            <person name="Bauer D."/>
            <person name="Andreopoulos W."/>
            <person name="Pangilinan J."/>
            <person name="LaButti K."/>
            <person name="Riley R."/>
            <person name="Lipzen A."/>
            <person name="Clum A."/>
            <person name="Drula E."/>
            <person name="Henrissat B."/>
            <person name="Kohler A."/>
            <person name="Grigoriev I.V."/>
            <person name="Martin F.M."/>
            <person name="Hacquard S."/>
        </authorList>
    </citation>
    <scope>NUCLEOTIDE SEQUENCE</scope>
    <source>
        <strain evidence="12">MPI-CAGE-AT-0147</strain>
    </source>
</reference>
<dbReference type="Proteomes" id="UP000738349">
    <property type="component" value="Unassembled WGS sequence"/>
</dbReference>
<dbReference type="OrthoDB" id="44467at2759"/>
<dbReference type="GO" id="GO:0006843">
    <property type="term" value="P:mitochondrial citrate transmembrane transport"/>
    <property type="evidence" value="ECO:0007669"/>
    <property type="project" value="TreeGrafter"/>
</dbReference>
<comment type="similarity">
    <text evidence="2 11">Belongs to the mitochondrial carrier (TC 2.A.29) family.</text>
</comment>
<comment type="caution">
    <text evidence="12">The sequence shown here is derived from an EMBL/GenBank/DDBJ whole genome shotgun (WGS) entry which is preliminary data.</text>
</comment>
<evidence type="ECO:0000256" key="11">
    <source>
        <dbReference type="RuleBase" id="RU000488"/>
    </source>
</evidence>
<dbReference type="PANTHER" id="PTHR45788:SF4">
    <property type="entry name" value="TRICARBOXYLATE TRANSPORT PROTEIN, MITOCHONDRIAL"/>
    <property type="match status" value="1"/>
</dbReference>
<dbReference type="InterPro" id="IPR049563">
    <property type="entry name" value="TXTP-like"/>
</dbReference>
<evidence type="ECO:0000256" key="8">
    <source>
        <dbReference type="ARBA" id="ARBA00023128"/>
    </source>
</evidence>
<evidence type="ECO:0000256" key="6">
    <source>
        <dbReference type="ARBA" id="ARBA00022792"/>
    </source>
</evidence>
<organism evidence="12 13">
    <name type="scientific">Dactylonectria macrodidyma</name>
    <dbReference type="NCBI Taxonomy" id="307937"/>
    <lineage>
        <taxon>Eukaryota</taxon>
        <taxon>Fungi</taxon>
        <taxon>Dikarya</taxon>
        <taxon>Ascomycota</taxon>
        <taxon>Pezizomycotina</taxon>
        <taxon>Sordariomycetes</taxon>
        <taxon>Hypocreomycetidae</taxon>
        <taxon>Hypocreales</taxon>
        <taxon>Nectriaceae</taxon>
        <taxon>Dactylonectria</taxon>
    </lineage>
</organism>
<keyword evidence="6" id="KW-0999">Mitochondrion inner membrane</keyword>
<keyword evidence="8" id="KW-0496">Mitochondrion</keyword>
<evidence type="ECO:0000256" key="2">
    <source>
        <dbReference type="ARBA" id="ARBA00006375"/>
    </source>
</evidence>
<proteinExistence type="inferred from homology"/>
<evidence type="ECO:0000256" key="1">
    <source>
        <dbReference type="ARBA" id="ARBA00004225"/>
    </source>
</evidence>
<dbReference type="PANTHER" id="PTHR45788">
    <property type="entry name" value="SUCCINATE/FUMARATE MITOCHONDRIAL TRANSPORTER-RELATED"/>
    <property type="match status" value="1"/>
</dbReference>
<dbReference type="Gene3D" id="1.50.40.10">
    <property type="entry name" value="Mitochondrial carrier domain"/>
    <property type="match status" value="1"/>
</dbReference>
<evidence type="ECO:0000256" key="7">
    <source>
        <dbReference type="ARBA" id="ARBA00022989"/>
    </source>
</evidence>
<dbReference type="AlphaFoldDB" id="A0A9P9FSN7"/>
<gene>
    <name evidence="12" type="ORF">EDB81DRAFT_594988</name>
</gene>
<keyword evidence="13" id="KW-1185">Reference proteome</keyword>
<keyword evidence="9 10" id="KW-0472">Membrane</keyword>
<dbReference type="GO" id="GO:0031966">
    <property type="term" value="C:mitochondrial membrane"/>
    <property type="evidence" value="ECO:0007669"/>
    <property type="project" value="UniProtKB-SubCell"/>
</dbReference>
<keyword evidence="7" id="KW-1133">Transmembrane helix</keyword>
<evidence type="ECO:0000256" key="4">
    <source>
        <dbReference type="ARBA" id="ARBA00022692"/>
    </source>
</evidence>
<keyword evidence="3 11" id="KW-0813">Transport</keyword>
<evidence type="ECO:0000313" key="13">
    <source>
        <dbReference type="Proteomes" id="UP000738349"/>
    </source>
</evidence>
<evidence type="ECO:0008006" key="14">
    <source>
        <dbReference type="Google" id="ProtNLM"/>
    </source>
</evidence>
<comment type="subcellular location">
    <subcellularLocation>
        <location evidence="1">Mitochondrion membrane</location>
        <topology evidence="1">Multi-pass membrane protein</topology>
    </subcellularLocation>
</comment>
<dbReference type="InterPro" id="IPR023395">
    <property type="entry name" value="MCP_dom_sf"/>
</dbReference>